<keyword evidence="1" id="KW-0934">Plastid</keyword>
<sequence>MFIQNLFNNNLIINNQFPFIQRHVKNTLASTHENHNIVSKAYTFSVLANKTSYLNPEINSFANKELVSRNLITKLINKYWQETIFLSQPNILSDLYSSQLQSDGLAVYKNRYKKFIFYFSKALISGRIETTLDQSKKINNINNNRAEIKYIWKKGFNFSQPRNFVKLKKQANYLTSSQLAVVKKLQQNKLPIFTIRNNFNQIIVTEPSYELISQQGLVDQIYQFYCNSIVRKTDNRLIHEALFFVNPEDIVEYQESIKNTYIDKSNCANFNIFATGLDFYYKLVKLSPLKVQFHLIPDFQELGNLIYKYQYKRNITFHSNQKYGKDFFQGQPVYILKSVSSKNKKTQQKKVINYNYSLNNNKNYEVVFLNYEVALLAWRKFVMQNNSYCLPSVPNMLVYNLEDFLKFYEQRENNDKKNLLFVPSQQSYKFIKNNVFNKSQQHIPQKFSKKFLRFQIIAKRIFWSLTSRQPTNL</sequence>
<name>M5DET6_CHOCR</name>
<accession>M5DET6</accession>
<dbReference type="AlphaFoldDB" id="M5DET6"/>
<evidence type="ECO:0000313" key="1">
    <source>
        <dbReference type="EMBL" id="CCP38206.1"/>
    </source>
</evidence>
<proteinExistence type="predicted"/>
<dbReference type="EMBL" id="HF562234">
    <property type="protein sequence ID" value="CCP38206.1"/>
    <property type="molecule type" value="Genomic_DNA"/>
</dbReference>
<evidence type="ECO:0000313" key="2">
    <source>
        <dbReference type="Proteomes" id="UP000012073"/>
    </source>
</evidence>
<dbReference type="OrthoDB" id="10514505at2759"/>
<dbReference type="Proteomes" id="UP000012073">
    <property type="component" value="Plastid Pltd"/>
</dbReference>
<gene>
    <name evidence="1" type="primary">ycf80</name>
    <name evidence="1" type="ORF">CHC_995</name>
</gene>
<dbReference type="RefSeq" id="YP_007627459.1">
    <property type="nucleotide sequence ID" value="NC_020795.1"/>
</dbReference>
<organism evidence="1 2">
    <name type="scientific">Chondrus crispus</name>
    <name type="common">Carrageen Irish moss</name>
    <name type="synonym">Polymorpha crispa</name>
    <dbReference type="NCBI Taxonomy" id="2769"/>
    <lineage>
        <taxon>Eukaryota</taxon>
        <taxon>Rhodophyta</taxon>
        <taxon>Florideophyceae</taxon>
        <taxon>Rhodymeniophycidae</taxon>
        <taxon>Gigartinales</taxon>
        <taxon>Gigartinaceae</taxon>
        <taxon>Chondrus</taxon>
    </lineage>
</organism>
<dbReference type="Gramene" id="CCP38206">
    <property type="protein sequence ID" value="CCP38206"/>
    <property type="gene ID" value="CHC_995"/>
</dbReference>
<dbReference type="KEGG" id="ccp:CHC_995"/>
<geneLocation type="plastid" evidence="1"/>
<reference evidence="1 2" key="1">
    <citation type="journal article" date="2013" name="PLoS ONE">
        <title>Evolution of red algal plastid genomes: ancient architectures, introns, horizontal gene transfer, and taxonomic utility of plastid markers.</title>
        <authorList>
            <person name="Janouskovec J."/>
            <person name="Liu S.-L."/>
            <person name="Martone P.T."/>
            <person name="Carre W."/>
            <person name="Leblanc C."/>
            <person name="Collen J."/>
            <person name="Keeling P.J."/>
        </authorList>
    </citation>
    <scope>NUCLEOTIDE SEQUENCE [LARGE SCALE GENOMIC DNA]</scope>
    <source>
        <strain evidence="2">cv. Stackhouse</strain>
    </source>
</reference>
<protein>
    <submittedName>
        <fullName evidence="1">Conserved hypothetical plastid protein</fullName>
    </submittedName>
</protein>
<dbReference type="GeneID" id="14971158"/>
<keyword evidence="2" id="KW-1185">Reference proteome</keyword>